<sequence>VVLADTGFSDNTSLDPIYDDNSPSLDVNPEWEAKDFHDFETDESLDRSDLWFKKHHRHGHHGKHHHRHRNKHYHNKHHHHNNNNKHDHHNKHHHKHHHNKHHNKQKKCSKRYERLTITDVINGETYTRTVTAAVPQSTTAITSAQSQILLEVRPLRALLPMVVAHRFHAMVRSPSRILLEDRQSHALLPMEAAHRFHAMVQSPSRIRLTTKQLRVPTAARPGPSIAALKTIPFMTVEPVKNSTCDRNRCHQEGDTASCLLDCMVHIQYGIGDGTDSGSVYSVDPDNGYLSKKLFDVRDTGKIFGLAVNKYFTEMKSSSSNVYRGQPPGSYWQEEKALNKGLGLESYGSRQDGMFVYAGATGGGKIYVHAANSTDASEYQFVRPSSGSGSSFCTTYDTCFFDLALDGDDYAWIVNKDNNLYISANPQSSNWGGQVKYIGKIANMPSGGMLYGIAFDAKGNVYYAGYLDGKVGGFILQAKATDPLNAKQVFSKSDIAISDLASCAYPKVNTKALLG</sequence>
<evidence type="ECO:0000313" key="3">
    <source>
        <dbReference type="Proteomes" id="UP000780801"/>
    </source>
</evidence>
<dbReference type="OrthoDB" id="2444550at2759"/>
<proteinExistence type="predicted"/>
<name>A0A9P6FRE3_9FUNG</name>
<organism evidence="2 3">
    <name type="scientific">Lunasporangiospora selenospora</name>
    <dbReference type="NCBI Taxonomy" id="979761"/>
    <lineage>
        <taxon>Eukaryota</taxon>
        <taxon>Fungi</taxon>
        <taxon>Fungi incertae sedis</taxon>
        <taxon>Mucoromycota</taxon>
        <taxon>Mortierellomycotina</taxon>
        <taxon>Mortierellomycetes</taxon>
        <taxon>Mortierellales</taxon>
        <taxon>Mortierellaceae</taxon>
        <taxon>Lunasporangiospora</taxon>
    </lineage>
</organism>
<dbReference type="SUPFAM" id="SSF101898">
    <property type="entry name" value="NHL repeat"/>
    <property type="match status" value="1"/>
</dbReference>
<dbReference type="AlphaFoldDB" id="A0A9P6FRE3"/>
<dbReference type="EMBL" id="JAABOA010002231">
    <property type="protein sequence ID" value="KAF9580183.1"/>
    <property type="molecule type" value="Genomic_DNA"/>
</dbReference>
<feature type="region of interest" description="Disordered" evidence="1">
    <location>
        <begin position="1"/>
        <end position="24"/>
    </location>
</feature>
<evidence type="ECO:0000313" key="2">
    <source>
        <dbReference type="EMBL" id="KAF9580183.1"/>
    </source>
</evidence>
<protein>
    <submittedName>
        <fullName evidence="2">Uncharacterized protein</fullName>
    </submittedName>
</protein>
<comment type="caution">
    <text evidence="2">The sequence shown here is derived from an EMBL/GenBank/DDBJ whole genome shotgun (WGS) entry which is preliminary data.</text>
</comment>
<dbReference type="Proteomes" id="UP000780801">
    <property type="component" value="Unassembled WGS sequence"/>
</dbReference>
<feature type="non-terminal residue" evidence="2">
    <location>
        <position position="514"/>
    </location>
</feature>
<feature type="region of interest" description="Disordered" evidence="1">
    <location>
        <begin position="55"/>
        <end position="109"/>
    </location>
</feature>
<reference evidence="2" key="1">
    <citation type="journal article" date="2020" name="Fungal Divers.">
        <title>Resolving the Mortierellaceae phylogeny through synthesis of multi-gene phylogenetics and phylogenomics.</title>
        <authorList>
            <person name="Vandepol N."/>
            <person name="Liber J."/>
            <person name="Desiro A."/>
            <person name="Na H."/>
            <person name="Kennedy M."/>
            <person name="Barry K."/>
            <person name="Grigoriev I.V."/>
            <person name="Miller A.N."/>
            <person name="O'Donnell K."/>
            <person name="Stajich J.E."/>
            <person name="Bonito G."/>
        </authorList>
    </citation>
    <scope>NUCLEOTIDE SEQUENCE</scope>
    <source>
        <strain evidence="2">KOD1015</strain>
    </source>
</reference>
<evidence type="ECO:0000256" key="1">
    <source>
        <dbReference type="SAM" id="MobiDB-lite"/>
    </source>
</evidence>
<gene>
    <name evidence="2" type="ORF">BGW38_003279</name>
</gene>
<accession>A0A9P6FRE3</accession>
<keyword evidence="3" id="KW-1185">Reference proteome</keyword>